<dbReference type="GO" id="GO:0016747">
    <property type="term" value="F:acyltransferase activity, transferring groups other than amino-acyl groups"/>
    <property type="evidence" value="ECO:0007669"/>
    <property type="project" value="InterPro"/>
</dbReference>
<evidence type="ECO:0000313" key="5">
    <source>
        <dbReference type="Proteomes" id="UP000052232"/>
    </source>
</evidence>
<keyword evidence="5" id="KW-1185">Reference proteome</keyword>
<dbReference type="Pfam" id="PF00583">
    <property type="entry name" value="Acetyltransf_1"/>
    <property type="match status" value="1"/>
</dbReference>
<dbReference type="EMBL" id="JACT01000001">
    <property type="protein sequence ID" value="KMS57606.1"/>
    <property type="molecule type" value="Genomic_DNA"/>
</dbReference>
<dbReference type="STRING" id="1420583.V473_05165"/>
<dbReference type="RefSeq" id="WP_066605065.1">
    <property type="nucleotide sequence ID" value="NZ_KQ130434.1"/>
</dbReference>
<reference evidence="4 5" key="1">
    <citation type="journal article" date="2015" name="G3 (Bethesda)">
        <title>Insights into Ongoing Evolution of the Hexachlorocyclohexane Catabolic Pathway from Comparative Genomics of Ten Sphingomonadaceae Strains.</title>
        <authorList>
            <person name="Pearce S.L."/>
            <person name="Oakeshott J.G."/>
            <person name="Pandey G."/>
        </authorList>
    </citation>
    <scope>NUCLEOTIDE SEQUENCE [LARGE SCALE GENOMIC DNA]</scope>
    <source>
        <strain evidence="4 5">LL01</strain>
    </source>
</reference>
<evidence type="ECO:0000313" key="4">
    <source>
        <dbReference type="EMBL" id="KMS57606.1"/>
    </source>
</evidence>
<dbReference type="InterPro" id="IPR050832">
    <property type="entry name" value="Bact_Acetyltransf"/>
</dbReference>
<dbReference type="InterPro" id="IPR016181">
    <property type="entry name" value="Acyl_CoA_acyltransferase"/>
</dbReference>
<dbReference type="Proteomes" id="UP000052232">
    <property type="component" value="Unassembled WGS sequence"/>
</dbReference>
<evidence type="ECO:0000256" key="2">
    <source>
        <dbReference type="ARBA" id="ARBA00023315"/>
    </source>
</evidence>
<dbReference type="PANTHER" id="PTHR43877">
    <property type="entry name" value="AMINOALKYLPHOSPHONATE N-ACETYLTRANSFERASE-RELATED-RELATED"/>
    <property type="match status" value="1"/>
</dbReference>
<sequence>MDIRLATAADLPLLHPVIERAYRGDSARAGWTFESDLLTGPRTSLDTLRTILASPAERLVVALDAGEMPIGCVQITDRGGGIAYLGLLCIDPARQAGGLGRRLIAAAEDHAARLFATHLMEMTVIDSRAELIAWYQRRGYALTGETRPFPIPLDPPLAMVVLAKALATRNDLG</sequence>
<organism evidence="4 5">
    <name type="scientific">Sphingobium cupriresistens LL01</name>
    <dbReference type="NCBI Taxonomy" id="1420583"/>
    <lineage>
        <taxon>Bacteria</taxon>
        <taxon>Pseudomonadati</taxon>
        <taxon>Pseudomonadota</taxon>
        <taxon>Alphaproteobacteria</taxon>
        <taxon>Sphingomonadales</taxon>
        <taxon>Sphingomonadaceae</taxon>
        <taxon>Sphingobium</taxon>
    </lineage>
</organism>
<dbReference type="Gene3D" id="3.40.630.30">
    <property type="match status" value="1"/>
</dbReference>
<evidence type="ECO:0000259" key="3">
    <source>
        <dbReference type="PROSITE" id="PS51186"/>
    </source>
</evidence>
<evidence type="ECO:0000256" key="1">
    <source>
        <dbReference type="ARBA" id="ARBA00022679"/>
    </source>
</evidence>
<proteinExistence type="predicted"/>
<dbReference type="PATRIC" id="fig|1420583.3.peg.1038"/>
<accession>A0A0J7Y127</accession>
<dbReference type="CDD" id="cd04301">
    <property type="entry name" value="NAT_SF"/>
    <property type="match status" value="1"/>
</dbReference>
<dbReference type="InterPro" id="IPR000182">
    <property type="entry name" value="GNAT_dom"/>
</dbReference>
<dbReference type="SUPFAM" id="SSF55729">
    <property type="entry name" value="Acyl-CoA N-acyltransferases (Nat)"/>
    <property type="match status" value="1"/>
</dbReference>
<name>A0A0J7Y127_9SPHN</name>
<comment type="caution">
    <text evidence="4">The sequence shown here is derived from an EMBL/GenBank/DDBJ whole genome shotgun (WGS) entry which is preliminary data.</text>
</comment>
<gene>
    <name evidence="4" type="ORF">V473_05165</name>
</gene>
<feature type="domain" description="N-acetyltransferase" evidence="3">
    <location>
        <begin position="1"/>
        <end position="167"/>
    </location>
</feature>
<dbReference type="AlphaFoldDB" id="A0A0J7Y127"/>
<keyword evidence="2" id="KW-0012">Acyltransferase</keyword>
<dbReference type="PROSITE" id="PS51186">
    <property type="entry name" value="GNAT"/>
    <property type="match status" value="1"/>
</dbReference>
<keyword evidence="1 4" id="KW-0808">Transferase</keyword>
<protein>
    <submittedName>
        <fullName evidence="4">N-acetyltransferase GCN5</fullName>
    </submittedName>
</protein>